<dbReference type="Gene3D" id="1.25.40.480">
    <property type="match status" value="1"/>
</dbReference>
<dbReference type="InterPro" id="IPR021025">
    <property type="entry name" value="Fanconi_anaemia_gr_E_prot_C"/>
</dbReference>
<dbReference type="GO" id="GO:0043240">
    <property type="term" value="C:Fanconi anaemia nuclear complex"/>
    <property type="evidence" value="ECO:0007669"/>
    <property type="project" value="InterPro"/>
</dbReference>
<reference evidence="4" key="1">
    <citation type="submission" date="2025-08" db="UniProtKB">
        <authorList>
            <consortium name="RefSeq"/>
        </authorList>
    </citation>
    <scope>IDENTIFICATION</scope>
</reference>
<evidence type="ECO:0000256" key="1">
    <source>
        <dbReference type="SAM" id="MobiDB-lite"/>
    </source>
</evidence>
<dbReference type="Pfam" id="PF11510">
    <property type="entry name" value="FA_FANCE"/>
    <property type="match status" value="1"/>
</dbReference>
<dbReference type="RefSeq" id="XP_033774308.1">
    <property type="nucleotide sequence ID" value="XM_033918417.1"/>
</dbReference>
<dbReference type="GeneID" id="117347449"/>
<dbReference type="CTD" id="2178"/>
<evidence type="ECO:0000313" key="4">
    <source>
        <dbReference type="RefSeq" id="XP_033774308.1"/>
    </source>
</evidence>
<sequence length="608" mass="68573">MTWTREAEVLKLPISCARALSSPSALRKRFPSFARGWWFQRRRRLGDRGTCSQPAAARRRLLRESRCSGMEERGALLLGRFDRPSRLLLHALMAGPWGPLAALKALRRNQAGQEPEKRPFCWRVFTETLCRKEPTLEGPEKTLILKPVLLLLPLLCQRNLLSLLYAIQSVIPRECLHRVLQVLSQDASCDSWLITYRDLFQRDFGDDSNYSAPLPQSGTCQQQLKSLCQKLATVGAGKVDCKRQLSWFKDTCSEREPECVISTESQDSKKRKRSSEESLSLSSCDSETDRPTKWSRSMGEGLNFEPLSGHASQTVATAANKDRDVVINEPVLQTVQDQKSSARQDSSEFERTPQVPDFIKSSVSRLKELLQTETDISDVLVVPELQVLNECEPAQLMELCSLLQFSELSEQAVLHFCTRLQALTPDLSFSSAKILTTSLFLKRVLSLTEPASRLLISALTLFCSKYAGSICCGLINPVLQAPERGFLQLELLCRMIEECLEPDHLVLVFRQVLEVPWSEQDISVLHTLLGKKVMLSPDLFDLLIRHLCQRAPEFVKSVKFAKLMLTVLTKYQSCITTAHWTSLASTLTLNDTFLKKSLQAALKRLSVS</sequence>
<evidence type="ECO:0000259" key="2">
    <source>
        <dbReference type="Pfam" id="PF11510"/>
    </source>
</evidence>
<dbReference type="AlphaFoldDB" id="A0A6P8PHV5"/>
<accession>A0A6P8PHV5</accession>
<dbReference type="PANTHER" id="PTHR32094">
    <property type="entry name" value="FANCONI ANEMIA GROUP E PROTEIN"/>
    <property type="match status" value="1"/>
</dbReference>
<dbReference type="InterPro" id="IPR039685">
    <property type="entry name" value="FANCE"/>
</dbReference>
<dbReference type="GO" id="GO:0036297">
    <property type="term" value="P:interstrand cross-link repair"/>
    <property type="evidence" value="ECO:0007669"/>
    <property type="project" value="InterPro"/>
</dbReference>
<dbReference type="Proteomes" id="UP000515159">
    <property type="component" value="Chromosome 13"/>
</dbReference>
<evidence type="ECO:0000313" key="3">
    <source>
        <dbReference type="Proteomes" id="UP000515159"/>
    </source>
</evidence>
<dbReference type="KEGG" id="gsh:117347449"/>
<proteinExistence type="predicted"/>
<dbReference type="CDD" id="cd07439">
    <property type="entry name" value="FANCE_c-term"/>
    <property type="match status" value="1"/>
</dbReference>
<dbReference type="FunCoup" id="A0A6P8PHV5">
    <property type="interactions" value="1667"/>
</dbReference>
<gene>
    <name evidence="4" type="primary">FANCE</name>
</gene>
<dbReference type="InParanoid" id="A0A6P8PHV5"/>
<protein>
    <submittedName>
        <fullName evidence="4">Fanconi anemia group E protein isoform X1</fullName>
    </submittedName>
</protein>
<dbReference type="PANTHER" id="PTHR32094:SF5">
    <property type="entry name" value="FANCONI ANEMIA GROUP E PROTEIN"/>
    <property type="match status" value="1"/>
</dbReference>
<name>A0A6P8PHV5_GEOSA</name>
<organism evidence="3 4">
    <name type="scientific">Geotrypetes seraphini</name>
    <name type="common">Gaboon caecilian</name>
    <name type="synonym">Caecilia seraphini</name>
    <dbReference type="NCBI Taxonomy" id="260995"/>
    <lineage>
        <taxon>Eukaryota</taxon>
        <taxon>Metazoa</taxon>
        <taxon>Chordata</taxon>
        <taxon>Craniata</taxon>
        <taxon>Vertebrata</taxon>
        <taxon>Euteleostomi</taxon>
        <taxon>Amphibia</taxon>
        <taxon>Gymnophiona</taxon>
        <taxon>Geotrypetes</taxon>
    </lineage>
</organism>
<dbReference type="OrthoDB" id="2449818at2759"/>
<feature type="domain" description="Fanconi Anaemia group E protein C-terminal" evidence="2">
    <location>
        <begin position="355"/>
        <end position="605"/>
    </location>
</feature>
<keyword evidence="3" id="KW-1185">Reference proteome</keyword>
<feature type="region of interest" description="Disordered" evidence="1">
    <location>
        <begin position="259"/>
        <end position="307"/>
    </location>
</feature>